<evidence type="ECO:0000256" key="4">
    <source>
        <dbReference type="ARBA" id="ARBA00023065"/>
    </source>
</evidence>
<comment type="caution">
    <text evidence="7">The sequence shown here is derived from an EMBL/GenBank/DDBJ whole genome shotgun (WGS) entry which is preliminary data.</text>
</comment>
<keyword evidence="3 5" id="KW-0375">Hydrogen ion transport</keyword>
<evidence type="ECO:0000256" key="1">
    <source>
        <dbReference type="ARBA" id="ARBA00010066"/>
    </source>
</evidence>
<keyword evidence="2 5" id="KW-0813">Transport</keyword>
<dbReference type="AlphaFoldDB" id="A0A8J4SU32"/>
<dbReference type="GO" id="GO:0097401">
    <property type="term" value="P:synaptic vesicle lumen acidification"/>
    <property type="evidence" value="ECO:0007669"/>
    <property type="project" value="TreeGrafter"/>
</dbReference>
<comment type="function">
    <text evidence="5">Subunit of the V1 complex of vacuolar(H+)-ATPase (V-ATPase), a multisubunit enzyme composed of a peripheral complex (V1) that hydrolyzes ATP and a membrane integral complex (V0) that translocates protons. V-ATPase is responsible for acidifying and maintaining the pH of intracellular compartments and in some cell types, is targeted to the plasma membrane, where it is responsible for acidifying the extracellular environment.</text>
</comment>
<dbReference type="FunFam" id="1.20.5.620:FF:000004">
    <property type="entry name" value="V-type proton ATPase subunit G"/>
    <property type="match status" value="1"/>
</dbReference>
<dbReference type="GO" id="GO:0046961">
    <property type="term" value="F:proton-transporting ATPase activity, rotational mechanism"/>
    <property type="evidence" value="ECO:0007669"/>
    <property type="project" value="InterPro"/>
</dbReference>
<dbReference type="GO" id="GO:0000221">
    <property type="term" value="C:vacuolar proton-transporting V-type ATPase, V1 domain"/>
    <property type="evidence" value="ECO:0007669"/>
    <property type="project" value="TreeGrafter"/>
</dbReference>
<evidence type="ECO:0000313" key="8">
    <source>
        <dbReference type="Proteomes" id="UP000748531"/>
    </source>
</evidence>
<gene>
    <name evidence="7" type="ORF">PHET_10983</name>
</gene>
<sequence length="133" mass="15191">MASRTDGIQLLLQAEKSASDKVNEAKRRKAKRLKQAKVEAQAEIDAERSERERHFKMCEERVSGKMLGELLTKFFSGFKYSSFFQIAARFSSGNITVHSPILFHPLTLDGVLSPKTWHCGYNRLISLEPFIRT</sequence>
<evidence type="ECO:0000256" key="2">
    <source>
        <dbReference type="ARBA" id="ARBA00022448"/>
    </source>
</evidence>
<keyword evidence="4 5" id="KW-0406">Ion transport</keyword>
<name>A0A8J4SU32_9TREM</name>
<evidence type="ECO:0000313" key="7">
    <source>
        <dbReference type="EMBL" id="KAF5396350.1"/>
    </source>
</evidence>
<comment type="subunit">
    <text evidence="5">V-ATPase is a heteromultimeric enzyme made up of two complexes: the ATP-hydrolytic V1 complex and the proton translocation V0 complex.</text>
</comment>
<reference evidence="7" key="1">
    <citation type="submission" date="2019-05" db="EMBL/GenBank/DDBJ databases">
        <title>Annotation for the trematode Paragonimus heterotremus.</title>
        <authorList>
            <person name="Choi Y.-J."/>
        </authorList>
    </citation>
    <scope>NUCLEOTIDE SEQUENCE</scope>
    <source>
        <strain evidence="7">LC</strain>
    </source>
</reference>
<dbReference type="GO" id="GO:0098793">
    <property type="term" value="C:presynapse"/>
    <property type="evidence" value="ECO:0007669"/>
    <property type="project" value="GOC"/>
</dbReference>
<accession>A0A8J4SU32</accession>
<dbReference type="InterPro" id="IPR005124">
    <property type="entry name" value="V-ATPase_G"/>
</dbReference>
<dbReference type="PANTHER" id="PTHR12713:SF11">
    <property type="entry name" value="V-TYPE PROTON ATPASE SUBUNIT G"/>
    <property type="match status" value="1"/>
</dbReference>
<dbReference type="Pfam" id="PF03179">
    <property type="entry name" value="V-ATPase_G"/>
    <property type="match status" value="1"/>
</dbReference>
<evidence type="ECO:0000256" key="6">
    <source>
        <dbReference type="SAM" id="Coils"/>
    </source>
</evidence>
<dbReference type="NCBIfam" id="TIGR01147">
    <property type="entry name" value="V_ATP_synt_G"/>
    <property type="match status" value="1"/>
</dbReference>
<dbReference type="Proteomes" id="UP000748531">
    <property type="component" value="Unassembled WGS sequence"/>
</dbReference>
<keyword evidence="8" id="KW-1185">Reference proteome</keyword>
<dbReference type="Gene3D" id="1.20.5.620">
    <property type="entry name" value="F1F0 ATP synthase subunit B, membrane domain"/>
    <property type="match status" value="1"/>
</dbReference>
<organism evidence="7 8">
    <name type="scientific">Paragonimus heterotremus</name>
    <dbReference type="NCBI Taxonomy" id="100268"/>
    <lineage>
        <taxon>Eukaryota</taxon>
        <taxon>Metazoa</taxon>
        <taxon>Spiralia</taxon>
        <taxon>Lophotrochozoa</taxon>
        <taxon>Platyhelminthes</taxon>
        <taxon>Trematoda</taxon>
        <taxon>Digenea</taxon>
        <taxon>Plagiorchiida</taxon>
        <taxon>Troglotremata</taxon>
        <taxon>Troglotrematidae</taxon>
        <taxon>Paragonimus</taxon>
    </lineage>
</organism>
<evidence type="ECO:0000256" key="3">
    <source>
        <dbReference type="ARBA" id="ARBA00022781"/>
    </source>
</evidence>
<protein>
    <recommendedName>
        <fullName evidence="5">V-type proton ATPase subunit G</fullName>
    </recommendedName>
</protein>
<comment type="similarity">
    <text evidence="1 5">Belongs to the V-ATPase G subunit family.</text>
</comment>
<evidence type="ECO:0000256" key="5">
    <source>
        <dbReference type="RuleBase" id="RU364019"/>
    </source>
</evidence>
<dbReference type="PANTHER" id="PTHR12713">
    <property type="entry name" value="VACUOLAR ATP SYNTHASE SUBUNIT G"/>
    <property type="match status" value="1"/>
</dbReference>
<dbReference type="OrthoDB" id="250802at2759"/>
<feature type="coiled-coil region" evidence="6">
    <location>
        <begin position="8"/>
        <end position="50"/>
    </location>
</feature>
<proteinExistence type="inferred from homology"/>
<keyword evidence="6" id="KW-0175">Coiled coil</keyword>
<dbReference type="EMBL" id="LUCH01008405">
    <property type="protein sequence ID" value="KAF5396350.1"/>
    <property type="molecule type" value="Genomic_DNA"/>
</dbReference>
<dbReference type="GO" id="GO:0016887">
    <property type="term" value="F:ATP hydrolysis activity"/>
    <property type="evidence" value="ECO:0007669"/>
    <property type="project" value="TreeGrafter"/>
</dbReference>